<dbReference type="STRING" id="754476.Q7A_1093"/>
<dbReference type="PATRIC" id="fig|754476.3.peg.1076"/>
<keyword evidence="3" id="KW-1185">Reference proteome</keyword>
<dbReference type="HOGENOM" id="CLU_025996_4_4_6"/>
<dbReference type="Proteomes" id="UP000009144">
    <property type="component" value="Chromosome"/>
</dbReference>
<name>I1XHR4_METNJ</name>
<reference evidence="2 3" key="1">
    <citation type="journal article" date="2012" name="J. Bacteriol.">
        <title>Complete genome sequences of Methylophaga sp. strain JAM1 and Methylophaga sp. strain JAM7.</title>
        <authorList>
            <person name="Villeneuve C."/>
            <person name="Martineau C."/>
            <person name="Mauffrey F."/>
            <person name="Villemur R."/>
        </authorList>
    </citation>
    <scope>NUCLEOTIDE SEQUENCE [LARGE SCALE GENOMIC DNA]</scope>
    <source>
        <strain evidence="2 3">JAM1</strain>
    </source>
</reference>
<dbReference type="Pfam" id="PF00535">
    <property type="entry name" value="Glycos_transf_2"/>
    <property type="match status" value="1"/>
</dbReference>
<dbReference type="InterPro" id="IPR029044">
    <property type="entry name" value="Nucleotide-diphossugar_trans"/>
</dbReference>
<dbReference type="SUPFAM" id="SSF53448">
    <property type="entry name" value="Nucleotide-diphospho-sugar transferases"/>
    <property type="match status" value="1"/>
</dbReference>
<accession>I1XHR4</accession>
<dbReference type="GO" id="GO:0016758">
    <property type="term" value="F:hexosyltransferase activity"/>
    <property type="evidence" value="ECO:0007669"/>
    <property type="project" value="UniProtKB-ARBA"/>
</dbReference>
<dbReference type="AlphaFoldDB" id="I1XHR4"/>
<dbReference type="eggNOG" id="COG0463">
    <property type="taxonomic scope" value="Bacteria"/>
</dbReference>
<dbReference type="RefSeq" id="WP_014706308.1">
    <property type="nucleotide sequence ID" value="NC_017857.3"/>
</dbReference>
<keyword evidence="2" id="KW-0808">Transferase</keyword>
<evidence type="ECO:0000313" key="3">
    <source>
        <dbReference type="Proteomes" id="UP000009144"/>
    </source>
</evidence>
<reference evidence="2 3" key="2">
    <citation type="journal article" date="2013" name="Int. J. Syst. Evol. Microbiol.">
        <title>Methylophaga nitratireducenticrescens sp. nov. and Methylophaga frappieri sp. nov., isolated from the biofilm of the methanol-fed denitrification system treating the seawater at the Montreal Biodome.</title>
        <authorList>
            <person name="Villeneuve C."/>
            <person name="Martineau C."/>
            <person name="Mauffrey F."/>
            <person name="Villemur R."/>
        </authorList>
    </citation>
    <scope>NUCLEOTIDE SEQUENCE [LARGE SCALE GENOMIC DNA]</scope>
    <source>
        <strain evidence="2 3">JAM1</strain>
    </source>
</reference>
<feature type="domain" description="Glycosyltransferase 2-like" evidence="1">
    <location>
        <begin position="24"/>
        <end position="190"/>
    </location>
</feature>
<proteinExistence type="predicted"/>
<protein>
    <submittedName>
        <fullName evidence="2">Glycosyl transferase</fullName>
    </submittedName>
</protein>
<sequence>MKNLRNQEEIMATWKGEPDKPVVSICCITYNHESYIEDALEGFLIQETDFPFEILIHDDASTDRTTEIIRQYEAHYPNLIKPIYQTDNQYSKGKKINAEFNYKRAKGKYVSLCEGDDYWRDEHKLSIQKNFLENNEQYSIVYHDAIVIDGSGRKVHENKLSKNNRKDASEYELKTSFKISTQAVMVRYAVVKECYENIDPLLFGGDMFIKAIAGCFGKGKYISNIKPSAFRIHSGGINRGVLDESLKQQNYLRTRICLYKYFYLQKDIEVSTYYLRQIALTSLRSCIYKNNVFSRLVGKFSLLLLYINKII</sequence>
<dbReference type="InterPro" id="IPR001173">
    <property type="entry name" value="Glyco_trans_2-like"/>
</dbReference>
<dbReference type="KEGG" id="mej:Q7A_1093"/>
<dbReference type="PANTHER" id="PTHR22916:SF3">
    <property type="entry name" value="UDP-GLCNAC:BETAGAL BETA-1,3-N-ACETYLGLUCOSAMINYLTRANSFERASE-LIKE PROTEIN 1"/>
    <property type="match status" value="1"/>
</dbReference>
<dbReference type="PANTHER" id="PTHR22916">
    <property type="entry name" value="GLYCOSYLTRANSFERASE"/>
    <property type="match status" value="1"/>
</dbReference>
<organism evidence="2 3">
    <name type="scientific">Methylophaga nitratireducenticrescens</name>
    <dbReference type="NCBI Taxonomy" id="754476"/>
    <lineage>
        <taxon>Bacteria</taxon>
        <taxon>Pseudomonadati</taxon>
        <taxon>Pseudomonadota</taxon>
        <taxon>Gammaproteobacteria</taxon>
        <taxon>Thiotrichales</taxon>
        <taxon>Piscirickettsiaceae</taxon>
        <taxon>Methylophaga</taxon>
    </lineage>
</organism>
<evidence type="ECO:0000259" key="1">
    <source>
        <dbReference type="Pfam" id="PF00535"/>
    </source>
</evidence>
<dbReference type="Gene3D" id="3.90.550.10">
    <property type="entry name" value="Spore Coat Polysaccharide Biosynthesis Protein SpsA, Chain A"/>
    <property type="match status" value="1"/>
</dbReference>
<dbReference type="EMBL" id="CP003390">
    <property type="protein sequence ID" value="AFI83933.1"/>
    <property type="molecule type" value="Genomic_DNA"/>
</dbReference>
<gene>
    <name evidence="2" type="ordered locus">Q7A_1093</name>
</gene>
<evidence type="ECO:0000313" key="2">
    <source>
        <dbReference type="EMBL" id="AFI83933.1"/>
    </source>
</evidence>
<dbReference type="OrthoDB" id="5605222at2"/>